<dbReference type="RefSeq" id="WP_049612636.1">
    <property type="nucleotide sequence ID" value="NZ_CAWMMU010000033.1"/>
</dbReference>
<evidence type="ECO:0000313" key="1">
    <source>
        <dbReference type="EMBL" id="CNH71006.1"/>
    </source>
</evidence>
<dbReference type="STRING" id="1288385.ERS137968_04204"/>
<gene>
    <name evidence="1" type="ORF">ERS008529_01928</name>
    <name evidence="2" type="ORF">ERS137968_04204</name>
</gene>
<dbReference type="OrthoDB" id="8596416at2"/>
<accession>A0A0T9PL45</accession>
<reference evidence="2 3" key="3">
    <citation type="submission" date="2015-03" db="EMBL/GenBank/DDBJ databases">
        <authorList>
            <consortium name="Pathogen Informatics"/>
            <person name="Murphy D."/>
        </authorList>
    </citation>
    <scope>NUCLEOTIDE SEQUENCE [LARGE SCALE GENOMIC DNA]</scope>
    <source>
        <strain evidence="2">Type strain: CIP110230</strain>
        <strain evidence="3">type strain: CIP110230</strain>
    </source>
</reference>
<protein>
    <submittedName>
        <fullName evidence="1">Insecticidal toxin</fullName>
    </submittedName>
</protein>
<dbReference type="Proteomes" id="UP000044625">
    <property type="component" value="Unassembled WGS sequence"/>
</dbReference>
<reference evidence="1" key="2">
    <citation type="submission" date="2015-03" db="EMBL/GenBank/DDBJ databases">
        <authorList>
            <person name="Murphy D."/>
        </authorList>
    </citation>
    <scope>NUCLEOTIDE SEQUENCE [LARGE SCALE GENOMIC DNA]</scope>
    <source>
        <strain evidence="1">A125KOH2</strain>
    </source>
</reference>
<keyword evidence="3" id="KW-1185">Reference proteome</keyword>
<dbReference type="AlphaFoldDB" id="A0A0T9PL45"/>
<dbReference type="EMBL" id="CQAZ01000014">
    <property type="protein sequence ID" value="CNH71006.1"/>
    <property type="molecule type" value="Genomic_DNA"/>
</dbReference>
<evidence type="ECO:0000313" key="2">
    <source>
        <dbReference type="EMBL" id="CRY69065.1"/>
    </source>
</evidence>
<dbReference type="EMBL" id="CWJL01000033">
    <property type="protein sequence ID" value="CRY69065.1"/>
    <property type="molecule type" value="Genomic_DNA"/>
</dbReference>
<sequence length="68" mass="7562">MAKKLGYPTLRLSNQPFVTHGWPLTHTDAKGHLQQMAYNRAGQLSGSWLTLKGGAKQVIGLLLYLKKK</sequence>
<name>A0A0T9PL45_9GAMM</name>
<dbReference type="Proteomes" id="UP000045840">
    <property type="component" value="Unassembled WGS sequence"/>
</dbReference>
<evidence type="ECO:0000313" key="4">
    <source>
        <dbReference type="Proteomes" id="UP000045840"/>
    </source>
</evidence>
<organism evidence="1 4">
    <name type="scientific">Yersinia pekkanenii</name>
    <dbReference type="NCBI Taxonomy" id="1288385"/>
    <lineage>
        <taxon>Bacteria</taxon>
        <taxon>Pseudomonadati</taxon>
        <taxon>Pseudomonadota</taxon>
        <taxon>Gammaproteobacteria</taxon>
        <taxon>Enterobacterales</taxon>
        <taxon>Yersiniaceae</taxon>
        <taxon>Yersinia</taxon>
    </lineage>
</organism>
<evidence type="ECO:0000313" key="3">
    <source>
        <dbReference type="Proteomes" id="UP000044625"/>
    </source>
</evidence>
<reference evidence="4" key="1">
    <citation type="submission" date="2015-03" db="EMBL/GenBank/DDBJ databases">
        <authorList>
            <consortium name="Pathogen Informatics"/>
        </authorList>
    </citation>
    <scope>NUCLEOTIDE SEQUENCE [LARGE SCALE GENOMIC DNA]</scope>
    <source>
        <strain evidence="4">A125KOH2</strain>
    </source>
</reference>
<proteinExistence type="predicted"/>